<organism evidence="2 3">
    <name type="scientific">Kribbella orskensis</name>
    <dbReference type="NCBI Taxonomy" id="2512216"/>
    <lineage>
        <taxon>Bacteria</taxon>
        <taxon>Bacillati</taxon>
        <taxon>Actinomycetota</taxon>
        <taxon>Actinomycetes</taxon>
        <taxon>Propionibacteriales</taxon>
        <taxon>Kribbellaceae</taxon>
        <taxon>Kribbella</taxon>
    </lineage>
</organism>
<accession>A0ABY2B652</accession>
<feature type="region of interest" description="Disordered" evidence="1">
    <location>
        <begin position="1"/>
        <end position="76"/>
    </location>
</feature>
<feature type="compositionally biased region" description="Basic and acidic residues" evidence="1">
    <location>
        <begin position="1"/>
        <end position="11"/>
    </location>
</feature>
<proteinExistence type="predicted"/>
<name>A0ABY2B652_9ACTN</name>
<protein>
    <submittedName>
        <fullName evidence="2">Uncharacterized protein</fullName>
    </submittedName>
</protein>
<keyword evidence="3" id="KW-1185">Reference proteome</keyword>
<gene>
    <name evidence="2" type="ORF">EV644_14710</name>
</gene>
<dbReference type="EMBL" id="SLWM01000047">
    <property type="protein sequence ID" value="TCO08180.1"/>
    <property type="molecule type" value="Genomic_DNA"/>
</dbReference>
<sequence>MTDIDKARAQREALATAAGRRTAGPSRTAQATERYLGAALYEARHGHHEKAADEQDTEQPPDTPPTTQEPPHNQTT</sequence>
<evidence type="ECO:0000313" key="3">
    <source>
        <dbReference type="Proteomes" id="UP000295818"/>
    </source>
</evidence>
<comment type="caution">
    <text evidence="2">The sequence shown here is derived from an EMBL/GenBank/DDBJ whole genome shotgun (WGS) entry which is preliminary data.</text>
</comment>
<dbReference type="RefSeq" id="WP_132197774.1">
    <property type="nucleotide sequence ID" value="NZ_SLWM01000047.1"/>
</dbReference>
<evidence type="ECO:0000313" key="2">
    <source>
        <dbReference type="EMBL" id="TCO08180.1"/>
    </source>
</evidence>
<feature type="compositionally biased region" description="Low complexity" evidence="1">
    <location>
        <begin position="12"/>
        <end position="29"/>
    </location>
</feature>
<dbReference type="Proteomes" id="UP000295818">
    <property type="component" value="Unassembled WGS sequence"/>
</dbReference>
<reference evidence="2 3" key="1">
    <citation type="journal article" date="2015" name="Stand. Genomic Sci.">
        <title>Genomic Encyclopedia of Bacterial and Archaeal Type Strains, Phase III: the genomes of soil and plant-associated and newly described type strains.</title>
        <authorList>
            <person name="Whitman W.B."/>
            <person name="Woyke T."/>
            <person name="Klenk H.P."/>
            <person name="Zhou Y."/>
            <person name="Lilburn T.G."/>
            <person name="Beck B.J."/>
            <person name="De Vos P."/>
            <person name="Vandamme P."/>
            <person name="Eisen J.A."/>
            <person name="Garrity G."/>
            <person name="Hugenholtz P."/>
            <person name="Kyrpides N.C."/>
        </authorList>
    </citation>
    <scope>NUCLEOTIDE SEQUENCE [LARGE SCALE GENOMIC DNA]</scope>
    <source>
        <strain evidence="2 3">VKM Ac-2538</strain>
    </source>
</reference>
<evidence type="ECO:0000256" key="1">
    <source>
        <dbReference type="SAM" id="MobiDB-lite"/>
    </source>
</evidence>